<dbReference type="AlphaFoldDB" id="A0A9Q1H5B6"/>
<proteinExistence type="predicted"/>
<evidence type="ECO:0000313" key="2">
    <source>
        <dbReference type="Proteomes" id="UP001152320"/>
    </source>
</evidence>
<evidence type="ECO:0000313" key="1">
    <source>
        <dbReference type="EMBL" id="KAJ8033358.1"/>
    </source>
</evidence>
<sequence length="224" mass="25320">MFIDFSRVTPFDLQRNLRDHPDSCVSASRMEATLTIPLLAQEPSGPPLYSLGIGVLYERSRENFPIGDVLFPYIPVDEITMDEFGVVVRNGSEEIRATFIKYDDPCEPPPTIVQDEIKKFVEGDLLLGLPEPDVSICDRHRPLNERFCSFVDRFGDEFHLNAHNICETWDDTGHEICKTSVDISNMSSGFRDLLLLRNDGPINVIASETYVGNFTVGLKYPCIE</sequence>
<dbReference type="Proteomes" id="UP001152320">
    <property type="component" value="Chromosome 11"/>
</dbReference>
<name>A0A9Q1H5B6_HOLLE</name>
<dbReference type="EMBL" id="JAIZAY010000011">
    <property type="protein sequence ID" value="KAJ8033358.1"/>
    <property type="molecule type" value="Genomic_DNA"/>
</dbReference>
<keyword evidence="2" id="KW-1185">Reference proteome</keyword>
<protein>
    <submittedName>
        <fullName evidence="1">Uncharacterized protein</fullName>
    </submittedName>
</protein>
<reference evidence="1" key="1">
    <citation type="submission" date="2021-10" db="EMBL/GenBank/DDBJ databases">
        <title>Tropical sea cucumber genome reveals ecological adaptation and Cuvierian tubules defense mechanism.</title>
        <authorList>
            <person name="Chen T."/>
        </authorList>
    </citation>
    <scope>NUCLEOTIDE SEQUENCE</scope>
    <source>
        <strain evidence="1">Nanhai2018</strain>
        <tissue evidence="1">Muscle</tissue>
    </source>
</reference>
<organism evidence="1 2">
    <name type="scientific">Holothuria leucospilota</name>
    <name type="common">Black long sea cucumber</name>
    <name type="synonym">Mertensiothuria leucospilota</name>
    <dbReference type="NCBI Taxonomy" id="206669"/>
    <lineage>
        <taxon>Eukaryota</taxon>
        <taxon>Metazoa</taxon>
        <taxon>Echinodermata</taxon>
        <taxon>Eleutherozoa</taxon>
        <taxon>Echinozoa</taxon>
        <taxon>Holothuroidea</taxon>
        <taxon>Aspidochirotacea</taxon>
        <taxon>Aspidochirotida</taxon>
        <taxon>Holothuriidae</taxon>
        <taxon>Holothuria</taxon>
    </lineage>
</organism>
<comment type="caution">
    <text evidence="1">The sequence shown here is derived from an EMBL/GenBank/DDBJ whole genome shotgun (WGS) entry which is preliminary data.</text>
</comment>
<accession>A0A9Q1H5B6</accession>
<gene>
    <name evidence="1" type="ORF">HOLleu_23571</name>
</gene>